<keyword evidence="1" id="KW-0472">Membrane</keyword>
<feature type="transmembrane region" description="Helical" evidence="1">
    <location>
        <begin position="159"/>
        <end position="178"/>
    </location>
</feature>
<keyword evidence="3" id="KW-1185">Reference proteome</keyword>
<protein>
    <recommendedName>
        <fullName evidence="4">Oxidase</fullName>
    </recommendedName>
</protein>
<keyword evidence="1" id="KW-1133">Transmembrane helix</keyword>
<evidence type="ECO:0008006" key="4">
    <source>
        <dbReference type="Google" id="ProtNLM"/>
    </source>
</evidence>
<evidence type="ECO:0000313" key="3">
    <source>
        <dbReference type="Proteomes" id="UP001500552"/>
    </source>
</evidence>
<evidence type="ECO:0000256" key="1">
    <source>
        <dbReference type="SAM" id="Phobius"/>
    </source>
</evidence>
<evidence type="ECO:0000313" key="2">
    <source>
        <dbReference type="EMBL" id="GAA4440774.1"/>
    </source>
</evidence>
<sequence length="189" mass="21346">MIAVYAQPYVEIGDLTRDAISVAEGRFYYGLVSNLGILLWCATAAICLFTAVLLKDWKLTYHRNFLLSGGLLTIVLLMDDFFLLHEAAIPMLLGIGEKYVISMYPLLMVLFLACFINKILNTGYLVLLSALCFLGLSVLTDAFETKVASETFYLLEEGFKFMGIVGWFYYFTSTCLLVQNIAMKKKLYQ</sequence>
<feature type="transmembrane region" description="Helical" evidence="1">
    <location>
        <begin position="123"/>
        <end position="139"/>
    </location>
</feature>
<reference evidence="3" key="1">
    <citation type="journal article" date="2019" name="Int. J. Syst. Evol. Microbiol.">
        <title>The Global Catalogue of Microorganisms (GCM) 10K type strain sequencing project: providing services to taxonomists for standard genome sequencing and annotation.</title>
        <authorList>
            <consortium name="The Broad Institute Genomics Platform"/>
            <consortium name="The Broad Institute Genome Sequencing Center for Infectious Disease"/>
            <person name="Wu L."/>
            <person name="Ma J."/>
        </authorList>
    </citation>
    <scope>NUCLEOTIDE SEQUENCE [LARGE SCALE GENOMIC DNA]</scope>
    <source>
        <strain evidence="3">JCM 17926</strain>
    </source>
</reference>
<feature type="transmembrane region" description="Helical" evidence="1">
    <location>
        <begin position="99"/>
        <end position="116"/>
    </location>
</feature>
<feature type="transmembrane region" description="Helical" evidence="1">
    <location>
        <begin position="65"/>
        <end position="84"/>
    </location>
</feature>
<feature type="transmembrane region" description="Helical" evidence="1">
    <location>
        <begin position="27"/>
        <end position="53"/>
    </location>
</feature>
<organism evidence="2 3">
    <name type="scientific">Pontibacter saemangeumensis</name>
    <dbReference type="NCBI Taxonomy" id="1084525"/>
    <lineage>
        <taxon>Bacteria</taxon>
        <taxon>Pseudomonadati</taxon>
        <taxon>Bacteroidota</taxon>
        <taxon>Cytophagia</taxon>
        <taxon>Cytophagales</taxon>
        <taxon>Hymenobacteraceae</taxon>
        <taxon>Pontibacter</taxon>
    </lineage>
</organism>
<gene>
    <name evidence="2" type="ORF">GCM10023188_38460</name>
</gene>
<dbReference type="EMBL" id="BAABHC010000029">
    <property type="protein sequence ID" value="GAA4440774.1"/>
    <property type="molecule type" value="Genomic_DNA"/>
</dbReference>
<proteinExistence type="predicted"/>
<dbReference type="Proteomes" id="UP001500552">
    <property type="component" value="Unassembled WGS sequence"/>
</dbReference>
<comment type="caution">
    <text evidence="2">The sequence shown here is derived from an EMBL/GenBank/DDBJ whole genome shotgun (WGS) entry which is preliminary data.</text>
</comment>
<name>A0ABP8LZR8_9BACT</name>
<keyword evidence="1" id="KW-0812">Transmembrane</keyword>
<accession>A0ABP8LZR8</accession>